<comment type="similarity">
    <text evidence="2 3">Belongs to the small heat shock protein (HSP20) family.</text>
</comment>
<keyword evidence="6" id="KW-1185">Reference proteome</keyword>
<name>W1NRK5_AMBTC</name>
<reference evidence="6" key="1">
    <citation type="journal article" date="2013" name="Science">
        <title>The Amborella genome and the evolution of flowering plants.</title>
        <authorList>
            <consortium name="Amborella Genome Project"/>
        </authorList>
    </citation>
    <scope>NUCLEOTIDE SEQUENCE [LARGE SCALE GENOMIC DNA]</scope>
</reference>
<dbReference type="STRING" id="13333.W1NRK5"/>
<dbReference type="Proteomes" id="UP000017836">
    <property type="component" value="Unassembled WGS sequence"/>
</dbReference>
<evidence type="ECO:0000256" key="1">
    <source>
        <dbReference type="ARBA" id="ARBA00023016"/>
    </source>
</evidence>
<evidence type="ECO:0000259" key="4">
    <source>
        <dbReference type="PROSITE" id="PS01031"/>
    </source>
</evidence>
<dbReference type="PANTHER" id="PTHR46733">
    <property type="entry name" value="26.5 KDA HEAT SHOCK PROTEIN, MITOCHONDRIAL"/>
    <property type="match status" value="1"/>
</dbReference>
<keyword evidence="1" id="KW-0346">Stress response</keyword>
<protein>
    <recommendedName>
        <fullName evidence="4">SHSP domain-containing protein</fullName>
    </recommendedName>
</protein>
<dbReference type="GO" id="GO:0009408">
    <property type="term" value="P:response to heat"/>
    <property type="evidence" value="ECO:0007669"/>
    <property type="project" value="InterPro"/>
</dbReference>
<dbReference type="InterPro" id="IPR044587">
    <property type="entry name" value="HSP21-like"/>
</dbReference>
<dbReference type="Gene3D" id="2.60.40.790">
    <property type="match status" value="1"/>
</dbReference>
<dbReference type="InterPro" id="IPR008978">
    <property type="entry name" value="HSP20-like_chaperone"/>
</dbReference>
<dbReference type="Pfam" id="PF00011">
    <property type="entry name" value="HSP20"/>
    <property type="match status" value="1"/>
</dbReference>
<accession>W1NRK5</accession>
<evidence type="ECO:0000313" key="5">
    <source>
        <dbReference type="EMBL" id="ERM98512.1"/>
    </source>
</evidence>
<dbReference type="InterPro" id="IPR002068">
    <property type="entry name" value="A-crystallin/Hsp20_dom"/>
</dbReference>
<dbReference type="OrthoDB" id="1431247at2759"/>
<dbReference type="PROSITE" id="PS01031">
    <property type="entry name" value="SHSP"/>
    <property type="match status" value="1"/>
</dbReference>
<dbReference type="EMBL" id="KI395324">
    <property type="protein sequence ID" value="ERM98512.1"/>
    <property type="molecule type" value="Genomic_DNA"/>
</dbReference>
<proteinExistence type="inferred from homology"/>
<dbReference type="PANTHER" id="PTHR46733:SF4">
    <property type="entry name" value="HEAT SHOCK PROTEIN 21, CHLOROPLASTIC"/>
    <property type="match status" value="1"/>
</dbReference>
<organism evidence="5 6">
    <name type="scientific">Amborella trichopoda</name>
    <dbReference type="NCBI Taxonomy" id="13333"/>
    <lineage>
        <taxon>Eukaryota</taxon>
        <taxon>Viridiplantae</taxon>
        <taxon>Streptophyta</taxon>
        <taxon>Embryophyta</taxon>
        <taxon>Tracheophyta</taxon>
        <taxon>Spermatophyta</taxon>
        <taxon>Magnoliopsida</taxon>
        <taxon>Amborellales</taxon>
        <taxon>Amborellaceae</taxon>
        <taxon>Amborella</taxon>
    </lineage>
</organism>
<evidence type="ECO:0000256" key="2">
    <source>
        <dbReference type="PROSITE-ProRule" id="PRU00285"/>
    </source>
</evidence>
<evidence type="ECO:0000256" key="3">
    <source>
        <dbReference type="RuleBase" id="RU003616"/>
    </source>
</evidence>
<dbReference type="SUPFAM" id="SSF49764">
    <property type="entry name" value="HSP20-like chaperones"/>
    <property type="match status" value="1"/>
</dbReference>
<dbReference type="HOGENOM" id="CLU_046737_12_2_1"/>
<dbReference type="SMR" id="W1NRK5"/>
<dbReference type="AlphaFoldDB" id="W1NRK5"/>
<dbReference type="CDD" id="cd06464">
    <property type="entry name" value="ACD_sHsps-like"/>
    <property type="match status" value="1"/>
</dbReference>
<evidence type="ECO:0000313" key="6">
    <source>
        <dbReference type="Proteomes" id="UP000017836"/>
    </source>
</evidence>
<gene>
    <name evidence="5" type="ORF">AMTR_s00113p00022880</name>
</gene>
<feature type="domain" description="SHSP" evidence="4">
    <location>
        <begin position="16"/>
        <end position="125"/>
    </location>
</feature>
<dbReference type="OMA" id="DYWSARS"/>
<dbReference type="Gramene" id="ERM98512">
    <property type="protein sequence ID" value="ERM98512"/>
    <property type="gene ID" value="AMTR_s00113p00022880"/>
</dbReference>
<dbReference type="eggNOG" id="KOG0710">
    <property type="taxonomic scope" value="Eukaryota"/>
</dbReference>
<sequence length="125" mass="14494">MRQMMDTIDRLFEDALTFPGSNRPVWEIMSPWDFKEDDNQIMPGLSKEEVKVSVEDDVLVIKGEQKREGEQDAGQNKNFCLYDTRLLLPDNIEKEKIKAEFKNGVLLITIPKIKVEPKVIDVQIE</sequence>